<comment type="caution">
    <text evidence="2">The sequence shown here is derived from an EMBL/GenBank/DDBJ whole genome shotgun (WGS) entry which is preliminary data.</text>
</comment>
<name>A0ABC8T335_9AQUA</name>
<proteinExistence type="predicted"/>
<gene>
    <name evidence="2" type="ORF">ILEXP_LOCUS32748</name>
</gene>
<dbReference type="EMBL" id="CAUOFW020004069">
    <property type="protein sequence ID" value="CAK9163697.1"/>
    <property type="molecule type" value="Genomic_DNA"/>
</dbReference>
<sequence>MAGRDYERSRMEHCVGLFFDPPPPPRSDDERMKSKVDKNLCRDMLRAVGEIHNKWGELPINYIEALKKVHRFKKNSKALNEFLHRNHPKAGKRKSKAIAQLDLHKGAPSPENNSQQKQGPPKESWSQVVKAGK</sequence>
<accession>A0ABC8T335</accession>
<reference evidence="2 3" key="1">
    <citation type="submission" date="2024-02" db="EMBL/GenBank/DDBJ databases">
        <authorList>
            <person name="Vignale AGUSTIN F."/>
            <person name="Sosa J E."/>
            <person name="Modenutti C."/>
        </authorList>
    </citation>
    <scope>NUCLEOTIDE SEQUENCE [LARGE SCALE GENOMIC DNA]</scope>
</reference>
<feature type="region of interest" description="Disordered" evidence="1">
    <location>
        <begin position="83"/>
        <end position="133"/>
    </location>
</feature>
<protein>
    <submittedName>
        <fullName evidence="2">Uncharacterized protein</fullName>
    </submittedName>
</protein>
<organism evidence="2 3">
    <name type="scientific">Ilex paraguariensis</name>
    <name type="common">yerba mate</name>
    <dbReference type="NCBI Taxonomy" id="185542"/>
    <lineage>
        <taxon>Eukaryota</taxon>
        <taxon>Viridiplantae</taxon>
        <taxon>Streptophyta</taxon>
        <taxon>Embryophyta</taxon>
        <taxon>Tracheophyta</taxon>
        <taxon>Spermatophyta</taxon>
        <taxon>Magnoliopsida</taxon>
        <taxon>eudicotyledons</taxon>
        <taxon>Gunneridae</taxon>
        <taxon>Pentapetalae</taxon>
        <taxon>asterids</taxon>
        <taxon>campanulids</taxon>
        <taxon>Aquifoliales</taxon>
        <taxon>Aquifoliaceae</taxon>
        <taxon>Ilex</taxon>
    </lineage>
</organism>
<feature type="compositionally biased region" description="Basic residues" evidence="1">
    <location>
        <begin position="85"/>
        <end position="96"/>
    </location>
</feature>
<keyword evidence="3" id="KW-1185">Reference proteome</keyword>
<dbReference type="Proteomes" id="UP001642360">
    <property type="component" value="Unassembled WGS sequence"/>
</dbReference>
<evidence type="ECO:0000313" key="2">
    <source>
        <dbReference type="EMBL" id="CAK9163697.1"/>
    </source>
</evidence>
<dbReference type="AlphaFoldDB" id="A0ABC8T335"/>
<evidence type="ECO:0000256" key="1">
    <source>
        <dbReference type="SAM" id="MobiDB-lite"/>
    </source>
</evidence>
<evidence type="ECO:0000313" key="3">
    <source>
        <dbReference type="Proteomes" id="UP001642360"/>
    </source>
</evidence>